<organism evidence="7">
    <name type="scientific">Siphoviridae sp. ctBLh2</name>
    <dbReference type="NCBI Taxonomy" id="2827803"/>
    <lineage>
        <taxon>Viruses</taxon>
        <taxon>Duplodnaviria</taxon>
        <taxon>Heunggongvirae</taxon>
        <taxon>Uroviricota</taxon>
        <taxon>Caudoviricetes</taxon>
    </lineage>
</organism>
<evidence type="ECO:0000256" key="2">
    <source>
        <dbReference type="ARBA" id="ARBA00022438"/>
    </source>
</evidence>
<proteinExistence type="inferred from homology"/>
<keyword evidence="2" id="KW-0031">Aminopeptidase</keyword>
<dbReference type="GO" id="GO:0006508">
    <property type="term" value="P:proteolysis"/>
    <property type="evidence" value="ECO:0007669"/>
    <property type="project" value="UniProtKB-KW"/>
</dbReference>
<feature type="region of interest" description="Disordered" evidence="6">
    <location>
        <begin position="1"/>
        <end position="78"/>
    </location>
</feature>
<evidence type="ECO:0000256" key="4">
    <source>
        <dbReference type="ARBA" id="ARBA00022729"/>
    </source>
</evidence>
<dbReference type="GO" id="GO:0070009">
    <property type="term" value="F:serine-type aminopeptidase activity"/>
    <property type="evidence" value="ECO:0007669"/>
    <property type="project" value="InterPro"/>
</dbReference>
<dbReference type="Gene3D" id="2.40.10.10">
    <property type="entry name" value="Trypsin-like serine proteases"/>
    <property type="match status" value="1"/>
</dbReference>
<dbReference type="InterPro" id="IPR009003">
    <property type="entry name" value="Peptidase_S1_PA"/>
</dbReference>
<dbReference type="EMBL" id="BK032514">
    <property type="protein sequence ID" value="DAF45188.1"/>
    <property type="molecule type" value="Genomic_DNA"/>
</dbReference>
<keyword evidence="3" id="KW-0645">Protease</keyword>
<feature type="region of interest" description="Disordered" evidence="6">
    <location>
        <begin position="85"/>
        <end position="104"/>
    </location>
</feature>
<dbReference type="InterPro" id="IPR019500">
    <property type="entry name" value="Pep_S46"/>
</dbReference>
<dbReference type="PANTHER" id="PTHR38469">
    <property type="entry name" value="PERIPLASMIC PEPTIDASE SUBFAMILY S1B"/>
    <property type="match status" value="1"/>
</dbReference>
<evidence type="ECO:0000256" key="1">
    <source>
        <dbReference type="ARBA" id="ARBA00010491"/>
    </source>
</evidence>
<comment type="similarity">
    <text evidence="1">Belongs to the peptidase S46 family.</text>
</comment>
<dbReference type="PANTHER" id="PTHR38469:SF1">
    <property type="entry name" value="PERIPLASMIC PEPTIDASE SUBFAMILY S1B"/>
    <property type="match status" value="1"/>
</dbReference>
<dbReference type="InterPro" id="IPR043504">
    <property type="entry name" value="Peptidase_S1_PA_chymotrypsin"/>
</dbReference>
<sequence length="821" mass="92309">MRGALPGRASGREGAALPRAAQEPGLPRTPRRTGPPADGRHGGGARRRGARQAPRPPGGRGDAPPSLRPPTHGRHGRGLPHRLAAARLRGPHRRLVPRPRSGGDRLLRRYVPPLRQGRIVRHPGVDRICRHRTHRGIVLQRHGAAHTESLCRTEPIHKPMKRTLLTLLAALAMLPALADEGMWLPSLISERIDDMRSKGFRLTAEDIYSINQASMKDAVVLFDGGCTGELVSPEGLLLTNHHCGYDAIQRHSTVEHDYLTHGFWAMSRAEELPNEGLNVRFLVRMEEVTEQLAAGETAEELIRKAEAEGEGYKASVEQMYYGNQQFLFVYEQFDDVRLVAAPPSSIGKFGGDTDNWIWPRHTGDFSVFRIYASKENKPAAYSPDNVPYRPKKFFTISTRGIAEGDFTMIYGFPGNTQEYILSDAVRYIAERSDPAKIAIRDGRLGIIAEAQASDPALRIHYAAKHATIANAWKKWQGEVLGITRRGTVASKKAYEEAFDRWAQDKPEYRRVVSDLKAEYARIMDPYFAREITLETLAALPGKYTPEERAEELFARREPTERALWRYLFGEYARRCPAEYQVPTFLDGVAEYGSPEAYAEQVFQQVWSGSDTTAVNTLRRDTKRMQEHIVWMLGTKSLRNLTSSRLNALYTTYIRGLREWDGERAFYPDANLTLRVAYGSIAGYEYADGEYHKPLTTLDGIIAKDNPEIYDYDIPQALRDLYASKEYGRWATEIDGRRTVPVCFLASNHTTGGNSGSPVLNARGELVGINFDRTWRSTMSDIAFDPSICRNIGVDIRYVLFVIDRIGGAGYLLDEMKFSGKK</sequence>
<evidence type="ECO:0000256" key="5">
    <source>
        <dbReference type="ARBA" id="ARBA00022801"/>
    </source>
</evidence>
<feature type="compositionally biased region" description="Low complexity" evidence="6">
    <location>
        <begin position="24"/>
        <end position="37"/>
    </location>
</feature>
<keyword evidence="5" id="KW-0378">Hydrolase</keyword>
<evidence type="ECO:0000256" key="6">
    <source>
        <dbReference type="SAM" id="MobiDB-lite"/>
    </source>
</evidence>
<keyword evidence="4" id="KW-0732">Signal</keyword>
<dbReference type="SUPFAM" id="SSF50494">
    <property type="entry name" value="Trypsin-like serine proteases"/>
    <property type="match status" value="1"/>
</dbReference>
<reference evidence="7" key="1">
    <citation type="journal article" date="2021" name="Proc. Natl. Acad. Sci. U.S.A.">
        <title>A Catalog of Tens of Thousands of Viruses from Human Metagenomes Reveals Hidden Associations with Chronic Diseases.</title>
        <authorList>
            <person name="Tisza M.J."/>
            <person name="Buck C.B."/>
        </authorList>
    </citation>
    <scope>NUCLEOTIDE SEQUENCE</scope>
    <source>
        <strain evidence="7">CtBLh2</strain>
    </source>
</reference>
<evidence type="ECO:0000256" key="3">
    <source>
        <dbReference type="ARBA" id="ARBA00022670"/>
    </source>
</evidence>
<accession>A0A8S5S2F0</accession>
<name>A0A8S5S2F0_9CAUD</name>
<evidence type="ECO:0000313" key="7">
    <source>
        <dbReference type="EMBL" id="DAF45188.1"/>
    </source>
</evidence>
<protein>
    <submittedName>
        <fullName evidence="7">Peptidase</fullName>
    </submittedName>
</protein>
<dbReference type="Pfam" id="PF10459">
    <property type="entry name" value="Peptidase_S46"/>
    <property type="match status" value="2"/>
</dbReference>
<dbReference type="GO" id="GO:0008239">
    <property type="term" value="F:dipeptidyl-peptidase activity"/>
    <property type="evidence" value="ECO:0007669"/>
    <property type="project" value="InterPro"/>
</dbReference>